<keyword evidence="1" id="KW-0614">Plasmid</keyword>
<reference evidence="1 2" key="1">
    <citation type="submission" date="2019-07" db="EMBL/GenBank/DDBJ databases">
        <title>Complete Genome Sequence of Leptotrichia wadei Strain JMUB3934.</title>
        <authorList>
            <person name="Watanabe S."/>
            <person name="Cui L."/>
        </authorList>
    </citation>
    <scope>NUCLEOTIDE SEQUENCE [LARGE SCALE GENOMIC DNA]</scope>
    <source>
        <strain evidence="1 2">JMUB3934</strain>
        <plasmid evidence="2">pjmub3934p1 dna</plasmid>
    </source>
</reference>
<dbReference type="Proteomes" id="UP000321501">
    <property type="component" value="Plasmid pJMUB3934p1"/>
</dbReference>
<accession>A0A510KH54</accession>
<dbReference type="AlphaFoldDB" id="A0A510KH54"/>
<gene>
    <name evidence="1" type="ORF">JMUB3934_p1021</name>
</gene>
<protein>
    <submittedName>
        <fullName evidence="1">Uncharacterized protein</fullName>
    </submittedName>
</protein>
<dbReference type="RefSeq" id="WP_146965062.1">
    <property type="nucleotide sequence ID" value="NZ_AP019836.1"/>
</dbReference>
<dbReference type="EMBL" id="AP019836">
    <property type="protein sequence ID" value="BBM51019.1"/>
    <property type="molecule type" value="Genomic_DNA"/>
</dbReference>
<sequence length="182" mass="21144">MKIKLQTEDPDEFELDLMECFSSVPVIIGDKMFLRTYTTVLDTLDTTYNQLPETLKKMLDQHQTRSFYLKSSLLTVTGLTAYSIDIGFDKSKDAFRAAKIFDAFNKERGYTMILCNCFFPSGSMVIYFQALGDIFLEFDLKDVFFLNDVKEFYEISELEYKESDEINNQDYNEITAIICGKK</sequence>
<evidence type="ECO:0000313" key="2">
    <source>
        <dbReference type="Proteomes" id="UP000321501"/>
    </source>
</evidence>
<name>A0A510KH54_9FUSO</name>
<proteinExistence type="predicted"/>
<evidence type="ECO:0000313" key="1">
    <source>
        <dbReference type="EMBL" id="BBM51019.1"/>
    </source>
</evidence>
<geneLocation type="plasmid" evidence="1">
    <name>pJMUB3934p1</name>
</geneLocation>
<organism evidence="1 2">
    <name type="scientific">Leptotrichia wadei</name>
    <dbReference type="NCBI Taxonomy" id="157687"/>
    <lineage>
        <taxon>Bacteria</taxon>
        <taxon>Fusobacteriati</taxon>
        <taxon>Fusobacteriota</taxon>
        <taxon>Fusobacteriia</taxon>
        <taxon>Fusobacteriales</taxon>
        <taxon>Leptotrichiaceae</taxon>
        <taxon>Leptotrichia</taxon>
    </lineage>
</organism>